<evidence type="ECO:0000313" key="3">
    <source>
        <dbReference type="Proteomes" id="UP001283361"/>
    </source>
</evidence>
<name>A0AAE1D569_9GAST</name>
<protein>
    <submittedName>
        <fullName evidence="2">Uncharacterized protein</fullName>
    </submittedName>
</protein>
<feature type="region of interest" description="Disordered" evidence="1">
    <location>
        <begin position="89"/>
        <end position="164"/>
    </location>
</feature>
<reference evidence="2" key="1">
    <citation type="journal article" date="2023" name="G3 (Bethesda)">
        <title>A reference genome for the long-term kleptoplast-retaining sea slug Elysia crispata morphotype clarki.</title>
        <authorList>
            <person name="Eastman K.E."/>
            <person name="Pendleton A.L."/>
            <person name="Shaikh M.A."/>
            <person name="Suttiyut T."/>
            <person name="Ogas R."/>
            <person name="Tomko P."/>
            <person name="Gavelis G."/>
            <person name="Widhalm J.R."/>
            <person name="Wisecaver J.H."/>
        </authorList>
    </citation>
    <scope>NUCLEOTIDE SEQUENCE</scope>
    <source>
        <strain evidence="2">ECLA1</strain>
    </source>
</reference>
<proteinExistence type="predicted"/>
<dbReference type="Proteomes" id="UP001283361">
    <property type="component" value="Unassembled WGS sequence"/>
</dbReference>
<comment type="caution">
    <text evidence="2">The sequence shown here is derived from an EMBL/GenBank/DDBJ whole genome shotgun (WGS) entry which is preliminary data.</text>
</comment>
<evidence type="ECO:0000313" key="2">
    <source>
        <dbReference type="EMBL" id="KAK3757215.1"/>
    </source>
</evidence>
<feature type="compositionally biased region" description="Low complexity" evidence="1">
    <location>
        <begin position="126"/>
        <end position="135"/>
    </location>
</feature>
<dbReference type="AlphaFoldDB" id="A0AAE1D569"/>
<feature type="compositionally biased region" description="Basic and acidic residues" evidence="1">
    <location>
        <begin position="110"/>
        <end position="122"/>
    </location>
</feature>
<dbReference type="EMBL" id="JAWDGP010005399">
    <property type="protein sequence ID" value="KAK3757215.1"/>
    <property type="molecule type" value="Genomic_DNA"/>
</dbReference>
<gene>
    <name evidence="2" type="ORF">RRG08_047406</name>
</gene>
<evidence type="ECO:0000256" key="1">
    <source>
        <dbReference type="SAM" id="MobiDB-lite"/>
    </source>
</evidence>
<organism evidence="2 3">
    <name type="scientific">Elysia crispata</name>
    <name type="common">lettuce slug</name>
    <dbReference type="NCBI Taxonomy" id="231223"/>
    <lineage>
        <taxon>Eukaryota</taxon>
        <taxon>Metazoa</taxon>
        <taxon>Spiralia</taxon>
        <taxon>Lophotrochozoa</taxon>
        <taxon>Mollusca</taxon>
        <taxon>Gastropoda</taxon>
        <taxon>Heterobranchia</taxon>
        <taxon>Euthyneura</taxon>
        <taxon>Panpulmonata</taxon>
        <taxon>Sacoglossa</taxon>
        <taxon>Placobranchoidea</taxon>
        <taxon>Plakobranchidae</taxon>
        <taxon>Elysia</taxon>
    </lineage>
</organism>
<keyword evidence="3" id="KW-1185">Reference proteome</keyword>
<sequence length="164" mass="17992">MLPLSSTVPNAPAQPQWSCEQFEYFARHCCCLCYFCFCFCFCYCGLPSAVHVFSLSLPSSLIIGAATDNGSKHRAEFHPLFLRTAFDSSENRPPLKASSVLLTMTADDNEGTRRRKEAELRSPPEGAGASAASNNRVKSTGRKSFQRNPGTVNGATAHDKRPRI</sequence>
<accession>A0AAE1D569</accession>